<dbReference type="EMBL" id="BKCJ010004285">
    <property type="protein sequence ID" value="GEU60126.1"/>
    <property type="molecule type" value="Genomic_DNA"/>
</dbReference>
<accession>A0A6L2LEB5</accession>
<protein>
    <submittedName>
        <fullName evidence="1">Uncharacterized protein</fullName>
    </submittedName>
</protein>
<name>A0A6L2LEB5_TANCI</name>
<organism evidence="1">
    <name type="scientific">Tanacetum cinerariifolium</name>
    <name type="common">Dalmatian daisy</name>
    <name type="synonym">Chrysanthemum cinerariifolium</name>
    <dbReference type="NCBI Taxonomy" id="118510"/>
    <lineage>
        <taxon>Eukaryota</taxon>
        <taxon>Viridiplantae</taxon>
        <taxon>Streptophyta</taxon>
        <taxon>Embryophyta</taxon>
        <taxon>Tracheophyta</taxon>
        <taxon>Spermatophyta</taxon>
        <taxon>Magnoliopsida</taxon>
        <taxon>eudicotyledons</taxon>
        <taxon>Gunneridae</taxon>
        <taxon>Pentapetalae</taxon>
        <taxon>asterids</taxon>
        <taxon>campanulids</taxon>
        <taxon>Asterales</taxon>
        <taxon>Asteraceae</taxon>
        <taxon>Asteroideae</taxon>
        <taxon>Anthemideae</taxon>
        <taxon>Anthemidinae</taxon>
        <taxon>Tanacetum</taxon>
    </lineage>
</organism>
<reference evidence="1" key="1">
    <citation type="journal article" date="2019" name="Sci. Rep.">
        <title>Draft genome of Tanacetum cinerariifolium, the natural source of mosquito coil.</title>
        <authorList>
            <person name="Yamashiro T."/>
            <person name="Shiraishi A."/>
            <person name="Satake H."/>
            <person name="Nakayama K."/>
        </authorList>
    </citation>
    <scope>NUCLEOTIDE SEQUENCE</scope>
</reference>
<proteinExistence type="predicted"/>
<sequence>MDNAFFEAMLKEKENAVIPTASRRLLILTELDETDQMFENNDTGLENFNDCDDVRVASDVKAPTKITSKGKKRNLEEDDVFISKITSSLDNILSAID</sequence>
<evidence type="ECO:0000313" key="1">
    <source>
        <dbReference type="EMBL" id="GEU60126.1"/>
    </source>
</evidence>
<gene>
    <name evidence="1" type="ORF">Tci_032104</name>
</gene>
<comment type="caution">
    <text evidence="1">The sequence shown here is derived from an EMBL/GenBank/DDBJ whole genome shotgun (WGS) entry which is preliminary data.</text>
</comment>
<dbReference type="AlphaFoldDB" id="A0A6L2LEB5"/>